<name>A0A1G2MMB7_9BACT</name>
<dbReference type="SUPFAM" id="SSF53271">
    <property type="entry name" value="PRTase-like"/>
    <property type="match status" value="1"/>
</dbReference>
<gene>
    <name evidence="2" type="ORF">A3D50_02390</name>
</gene>
<feature type="domain" description="Phosphoribosyltransferase" evidence="1">
    <location>
        <begin position="78"/>
        <end position="177"/>
    </location>
</feature>
<dbReference type="InterPro" id="IPR000836">
    <property type="entry name" value="PRTase_dom"/>
</dbReference>
<dbReference type="InterPro" id="IPR029057">
    <property type="entry name" value="PRTase-like"/>
</dbReference>
<evidence type="ECO:0000313" key="3">
    <source>
        <dbReference type="Proteomes" id="UP000178413"/>
    </source>
</evidence>
<dbReference type="CDD" id="cd06223">
    <property type="entry name" value="PRTases_typeI"/>
    <property type="match status" value="1"/>
</dbReference>
<reference evidence="2 3" key="1">
    <citation type="journal article" date="2016" name="Nat. Commun.">
        <title>Thousands of microbial genomes shed light on interconnected biogeochemical processes in an aquifer system.</title>
        <authorList>
            <person name="Anantharaman K."/>
            <person name="Brown C.T."/>
            <person name="Hug L.A."/>
            <person name="Sharon I."/>
            <person name="Castelle C.J."/>
            <person name="Probst A.J."/>
            <person name="Thomas B.C."/>
            <person name="Singh A."/>
            <person name="Wilkins M.J."/>
            <person name="Karaoz U."/>
            <person name="Brodie E.L."/>
            <person name="Williams K.H."/>
            <person name="Hubbard S.S."/>
            <person name="Banfield J.F."/>
        </authorList>
    </citation>
    <scope>NUCLEOTIDE SEQUENCE [LARGE SCALE GENOMIC DNA]</scope>
</reference>
<evidence type="ECO:0000313" key="2">
    <source>
        <dbReference type="EMBL" id="OHA24359.1"/>
    </source>
</evidence>
<dbReference type="Proteomes" id="UP000178413">
    <property type="component" value="Unassembled WGS sequence"/>
</dbReference>
<dbReference type="EMBL" id="MHRM01000006">
    <property type="protein sequence ID" value="OHA24359.1"/>
    <property type="molecule type" value="Genomic_DNA"/>
</dbReference>
<protein>
    <recommendedName>
        <fullName evidence="1">Phosphoribosyltransferase domain-containing protein</fullName>
    </recommendedName>
</protein>
<dbReference type="Pfam" id="PF00156">
    <property type="entry name" value="Pribosyltran"/>
    <property type="match status" value="1"/>
</dbReference>
<dbReference type="STRING" id="1802308.A3D50_02390"/>
<evidence type="ECO:0000259" key="1">
    <source>
        <dbReference type="Pfam" id="PF00156"/>
    </source>
</evidence>
<proteinExistence type="predicted"/>
<sequence length="221" mass="24201">MYRNADGWISQYQQKNALWIHDGNPKRPHALLTSGKHSNGFFNSRLVIPDEVLLCAAASDLLELFTQQSGDVSKVQGVVGPQTGATKLAELVSDQIMVTRGECFWASPAKNESDGQKSMVFSDEERGLVRSQYVLLCEDVLTTGGSVDLTIDAVESSGGAVMPFILVLVNRSGLTEASGKKIITLINRPMPMWIPDECPLCREGSEAIRPKDNWARLNASY</sequence>
<accession>A0A1G2MMB7</accession>
<dbReference type="AlphaFoldDB" id="A0A1G2MMB7"/>
<comment type="caution">
    <text evidence="2">The sequence shown here is derived from an EMBL/GenBank/DDBJ whole genome shotgun (WGS) entry which is preliminary data.</text>
</comment>
<organism evidence="2 3">
    <name type="scientific">Candidatus Taylorbacteria bacterium RIFCSPHIGHO2_02_FULL_44_12</name>
    <dbReference type="NCBI Taxonomy" id="1802308"/>
    <lineage>
        <taxon>Bacteria</taxon>
        <taxon>Candidatus Tayloriibacteriota</taxon>
    </lineage>
</organism>
<dbReference type="Gene3D" id="3.40.50.2020">
    <property type="match status" value="1"/>
</dbReference>